<keyword evidence="2" id="KW-1185">Reference proteome</keyword>
<dbReference type="GeneID" id="25900577"/>
<sequence length="287" mass="32337">MKRKAFDETVLATCQDFATLEDDEDVNDPSKLVIVAATGHVFCFPAKEFFVHQGRELYHGCTPDTRDMDLVKIYIGGGVGLIHLTDFHEMKRMFYSEGRRIFHLKQERVLPKTFSDTAQYNMVGANHCNAGSTMTVYAVSTCVGRKCKYQKSSRFIMGSNTHKRALMRGIKKKPLVVEFSDQIDLAWLLPAKDTIAVLNLRQAPSVDSLHLLPRFKALRVLYLWNDGNVPITLPEGIEVLETFHPESVTNLAALGKVVVTYLSDVVPELPVGLPRTIKFYDLLPDMT</sequence>
<organism evidence="1 2">
    <name type="scientific">Sphaeroforma arctica JP610</name>
    <dbReference type="NCBI Taxonomy" id="667725"/>
    <lineage>
        <taxon>Eukaryota</taxon>
        <taxon>Ichthyosporea</taxon>
        <taxon>Ichthyophonida</taxon>
        <taxon>Sphaeroforma</taxon>
    </lineage>
</organism>
<accession>A0A0L0GG63</accession>
<proteinExistence type="predicted"/>
<name>A0A0L0GG63_9EUKA</name>
<dbReference type="AlphaFoldDB" id="A0A0L0GG63"/>
<evidence type="ECO:0000313" key="1">
    <source>
        <dbReference type="EMBL" id="KNC87816.1"/>
    </source>
</evidence>
<evidence type="ECO:0000313" key="2">
    <source>
        <dbReference type="Proteomes" id="UP000054560"/>
    </source>
</evidence>
<gene>
    <name evidence="1" type="ORF">SARC_00073</name>
</gene>
<protein>
    <submittedName>
        <fullName evidence="1">Uncharacterized protein</fullName>
    </submittedName>
</protein>
<dbReference type="RefSeq" id="XP_014161718.1">
    <property type="nucleotide sequence ID" value="XM_014306243.1"/>
</dbReference>
<reference evidence="1 2" key="1">
    <citation type="submission" date="2011-02" db="EMBL/GenBank/DDBJ databases">
        <title>The Genome Sequence of Sphaeroforma arctica JP610.</title>
        <authorList>
            <consortium name="The Broad Institute Genome Sequencing Platform"/>
            <person name="Russ C."/>
            <person name="Cuomo C."/>
            <person name="Young S.K."/>
            <person name="Zeng Q."/>
            <person name="Gargeya S."/>
            <person name="Alvarado L."/>
            <person name="Berlin A."/>
            <person name="Chapman S.B."/>
            <person name="Chen Z."/>
            <person name="Freedman E."/>
            <person name="Gellesch M."/>
            <person name="Goldberg J."/>
            <person name="Griggs A."/>
            <person name="Gujja S."/>
            <person name="Heilman E."/>
            <person name="Heiman D."/>
            <person name="Howarth C."/>
            <person name="Mehta T."/>
            <person name="Neiman D."/>
            <person name="Pearson M."/>
            <person name="Roberts A."/>
            <person name="Saif S."/>
            <person name="Shea T."/>
            <person name="Shenoy N."/>
            <person name="Sisk P."/>
            <person name="Stolte C."/>
            <person name="Sykes S."/>
            <person name="White J."/>
            <person name="Yandava C."/>
            <person name="Burger G."/>
            <person name="Gray M.W."/>
            <person name="Holland P.W.H."/>
            <person name="King N."/>
            <person name="Lang F.B.F."/>
            <person name="Roger A.J."/>
            <person name="Ruiz-Trillo I."/>
            <person name="Haas B."/>
            <person name="Nusbaum C."/>
            <person name="Birren B."/>
        </authorList>
    </citation>
    <scope>NUCLEOTIDE SEQUENCE [LARGE SCALE GENOMIC DNA]</scope>
    <source>
        <strain evidence="1 2">JP610</strain>
    </source>
</reference>
<dbReference type="Proteomes" id="UP000054560">
    <property type="component" value="Unassembled WGS sequence"/>
</dbReference>
<dbReference type="EMBL" id="KQ241598">
    <property type="protein sequence ID" value="KNC87816.1"/>
    <property type="molecule type" value="Genomic_DNA"/>
</dbReference>